<dbReference type="EMBL" id="QLMK01000003">
    <property type="protein sequence ID" value="RAK30969.1"/>
    <property type="molecule type" value="Genomic_DNA"/>
</dbReference>
<dbReference type="GO" id="GO:0050661">
    <property type="term" value="F:NADP binding"/>
    <property type="evidence" value="ECO:0007669"/>
    <property type="project" value="InterPro"/>
</dbReference>
<evidence type="ECO:0000256" key="4">
    <source>
        <dbReference type="ARBA" id="ARBA00023277"/>
    </source>
</evidence>
<feature type="active site" evidence="10">
    <location>
        <position position="174"/>
    </location>
</feature>
<dbReference type="InterPro" id="IPR029154">
    <property type="entry name" value="HIBADH-like_NADP-bd"/>
</dbReference>
<dbReference type="PANTHER" id="PTHR43060">
    <property type="entry name" value="3-HYDROXYISOBUTYRATE DEHYDROGENASE-LIKE 1, MITOCHONDRIAL-RELATED"/>
    <property type="match status" value="1"/>
</dbReference>
<dbReference type="InterPro" id="IPR036291">
    <property type="entry name" value="NAD(P)-bd_dom_sf"/>
</dbReference>
<organism evidence="13 14">
    <name type="scientific">Falsochrobactrum ovis</name>
    <dbReference type="NCBI Taxonomy" id="1293442"/>
    <lineage>
        <taxon>Bacteria</taxon>
        <taxon>Pseudomonadati</taxon>
        <taxon>Pseudomonadota</taxon>
        <taxon>Alphaproteobacteria</taxon>
        <taxon>Hyphomicrobiales</taxon>
        <taxon>Brucellaceae</taxon>
        <taxon>Falsochrobactrum</taxon>
    </lineage>
</organism>
<dbReference type="NCBIfam" id="NF043037">
    <property type="entry name" value="ThreonDh"/>
    <property type="match status" value="1"/>
</dbReference>
<dbReference type="Gene3D" id="1.10.1040.10">
    <property type="entry name" value="N-(1-d-carboxylethyl)-l-norvaline Dehydrogenase, domain 2"/>
    <property type="match status" value="1"/>
</dbReference>
<dbReference type="PIRSF" id="PIRSF000103">
    <property type="entry name" value="HIBADH"/>
    <property type="match status" value="1"/>
</dbReference>
<name>A0A364JWG8_9HYPH</name>
<accession>A0A364JWG8</accession>
<keyword evidence="14" id="KW-1185">Reference proteome</keyword>
<keyword evidence="1" id="KW-0521">NADP</keyword>
<evidence type="ECO:0000256" key="1">
    <source>
        <dbReference type="ARBA" id="ARBA00022857"/>
    </source>
</evidence>
<dbReference type="PANTHER" id="PTHR43060:SF17">
    <property type="entry name" value="L-THREONATE DEHYDROGENASE"/>
    <property type="match status" value="1"/>
</dbReference>
<dbReference type="EC" id="1.1.1.411" evidence="7"/>
<dbReference type="InterPro" id="IPR008927">
    <property type="entry name" value="6-PGluconate_DH-like_C_sf"/>
</dbReference>
<evidence type="ECO:0000256" key="10">
    <source>
        <dbReference type="PIRSR" id="PIRSR000103-1"/>
    </source>
</evidence>
<evidence type="ECO:0000256" key="2">
    <source>
        <dbReference type="ARBA" id="ARBA00023002"/>
    </source>
</evidence>
<comment type="caution">
    <text evidence="13">The sequence shown here is derived from an EMBL/GenBank/DDBJ whole genome shotgun (WGS) entry which is preliminary data.</text>
</comment>
<keyword evidence="4" id="KW-0119">Carbohydrate metabolism</keyword>
<comment type="catalytic activity">
    <reaction evidence="9">
        <text>L-threonate + NAD(+) = 2-dehydro-L-erythronate + NADH + H(+)</text>
        <dbReference type="Rhea" id="RHEA:52548"/>
        <dbReference type="ChEBI" id="CHEBI:15378"/>
        <dbReference type="ChEBI" id="CHEBI:57540"/>
        <dbReference type="ChEBI" id="CHEBI:57561"/>
        <dbReference type="ChEBI" id="CHEBI:57945"/>
        <dbReference type="ChEBI" id="CHEBI:136669"/>
        <dbReference type="EC" id="1.1.1.411"/>
    </reaction>
</comment>
<evidence type="ECO:0000313" key="14">
    <source>
        <dbReference type="Proteomes" id="UP000249453"/>
    </source>
</evidence>
<reference evidence="13 14" key="1">
    <citation type="submission" date="2018-06" db="EMBL/GenBank/DDBJ databases">
        <title>Genomic Encyclopedia of Type Strains, Phase IV (KMG-IV): sequencing the most valuable type-strain genomes for metagenomic binning, comparative biology and taxonomic classification.</title>
        <authorList>
            <person name="Goeker M."/>
        </authorList>
    </citation>
    <scope>NUCLEOTIDE SEQUENCE [LARGE SCALE GENOMIC DNA]</scope>
    <source>
        <strain evidence="13 14">DSM 26720</strain>
    </source>
</reference>
<gene>
    <name evidence="13" type="ORF">C7374_103106</name>
</gene>
<evidence type="ECO:0000259" key="12">
    <source>
        <dbReference type="Pfam" id="PF14833"/>
    </source>
</evidence>
<comment type="function">
    <text evidence="5">Catalyzes oxidation of L-threonate to 2-oxo-tetronate. Can use either NAD(+) or NADP(+) as cosubstrate, with a preference for NAD(+).</text>
</comment>
<evidence type="ECO:0000259" key="11">
    <source>
        <dbReference type="Pfam" id="PF03446"/>
    </source>
</evidence>
<evidence type="ECO:0000256" key="7">
    <source>
        <dbReference type="ARBA" id="ARBA00038870"/>
    </source>
</evidence>
<dbReference type="InterPro" id="IPR006115">
    <property type="entry name" value="6PGDH_NADP-bd"/>
</dbReference>
<dbReference type="GO" id="GO:0016054">
    <property type="term" value="P:organic acid catabolic process"/>
    <property type="evidence" value="ECO:0007669"/>
    <property type="project" value="UniProtKB-ARBA"/>
</dbReference>
<evidence type="ECO:0000256" key="3">
    <source>
        <dbReference type="ARBA" id="ARBA00023027"/>
    </source>
</evidence>
<dbReference type="InterPro" id="IPR002204">
    <property type="entry name" value="3-OH-isobutyrate_DH-rel_CS"/>
</dbReference>
<dbReference type="GO" id="GO:0051287">
    <property type="term" value="F:NAD binding"/>
    <property type="evidence" value="ECO:0007669"/>
    <property type="project" value="InterPro"/>
</dbReference>
<keyword evidence="3" id="KW-0520">NAD</keyword>
<dbReference type="InterPro" id="IPR050006">
    <property type="entry name" value="LtnD"/>
</dbReference>
<sequence>MTSGGTATVIGLGSMGWGAAMSLLRAGFTVKGVDIAPKVLERFNAEGGLCFATPAEAGTSDVVFVFVVNAEQAEEVLFGPNGAINNANPGTVFLLCVTMAPSATVKIAKKLEDAGMAVIDAPVSGGHAKALAGEMTIMGSGSEAAFEKAAGALDAVAAKVFRLGTEAGLGSKLKMINQLLAGVHIAAAAEAMSLAAKIGLDLKTVFEVVKVSAGSSWMFENRGPHIVEGDYTPHSAVNIFVKDLGIVTSEAESVGGVTPLSETALNLFRDAALAGLGAEDDAAVAKILAKRSGIVLPGMEANAGRAEN</sequence>
<dbReference type="Pfam" id="PF14833">
    <property type="entry name" value="NAD_binding_11"/>
    <property type="match status" value="1"/>
</dbReference>
<evidence type="ECO:0000256" key="6">
    <source>
        <dbReference type="ARBA" id="ARBA00037979"/>
    </source>
</evidence>
<feature type="domain" description="3-hydroxyisobutyrate dehydrogenase-like NAD-binding" evidence="12">
    <location>
        <begin position="168"/>
        <end position="287"/>
    </location>
</feature>
<keyword evidence="2" id="KW-0560">Oxidoreductase</keyword>
<dbReference type="Gene3D" id="3.40.50.720">
    <property type="entry name" value="NAD(P)-binding Rossmann-like Domain"/>
    <property type="match status" value="1"/>
</dbReference>
<dbReference type="SUPFAM" id="SSF48179">
    <property type="entry name" value="6-phosphogluconate dehydrogenase C-terminal domain-like"/>
    <property type="match status" value="1"/>
</dbReference>
<dbReference type="PROSITE" id="PS00895">
    <property type="entry name" value="3_HYDROXYISOBUT_DH"/>
    <property type="match status" value="1"/>
</dbReference>
<evidence type="ECO:0000256" key="8">
    <source>
        <dbReference type="ARBA" id="ARBA00039407"/>
    </source>
</evidence>
<evidence type="ECO:0000256" key="9">
    <source>
        <dbReference type="ARBA" id="ARBA00047312"/>
    </source>
</evidence>
<evidence type="ECO:0000256" key="5">
    <source>
        <dbReference type="ARBA" id="ARBA00037062"/>
    </source>
</evidence>
<evidence type="ECO:0000313" key="13">
    <source>
        <dbReference type="EMBL" id="RAK30969.1"/>
    </source>
</evidence>
<dbReference type="GO" id="GO:0016616">
    <property type="term" value="F:oxidoreductase activity, acting on the CH-OH group of donors, NAD or NADP as acceptor"/>
    <property type="evidence" value="ECO:0007669"/>
    <property type="project" value="InterPro"/>
</dbReference>
<feature type="domain" description="6-phosphogluconate dehydrogenase NADP-binding" evidence="11">
    <location>
        <begin position="8"/>
        <end position="164"/>
    </location>
</feature>
<dbReference type="AlphaFoldDB" id="A0A364JWG8"/>
<comment type="similarity">
    <text evidence="6">Belongs to the HIBADH-related family. L-threonate dehydrogenase subfamily.</text>
</comment>
<proteinExistence type="inferred from homology"/>
<dbReference type="InterPro" id="IPR015815">
    <property type="entry name" value="HIBADH-related"/>
</dbReference>
<dbReference type="Proteomes" id="UP000249453">
    <property type="component" value="Unassembled WGS sequence"/>
</dbReference>
<dbReference type="InterPro" id="IPR013328">
    <property type="entry name" value="6PGD_dom2"/>
</dbReference>
<dbReference type="Pfam" id="PF03446">
    <property type="entry name" value="NAD_binding_2"/>
    <property type="match status" value="1"/>
</dbReference>
<protein>
    <recommendedName>
        <fullName evidence="8">L-threonate dehydrogenase</fullName>
        <ecNumber evidence="7">1.1.1.411</ecNumber>
    </recommendedName>
</protein>
<dbReference type="SUPFAM" id="SSF51735">
    <property type="entry name" value="NAD(P)-binding Rossmann-fold domains"/>
    <property type="match status" value="1"/>
</dbReference>